<dbReference type="PROSITE" id="PS50880">
    <property type="entry name" value="TOPRIM"/>
    <property type="match status" value="1"/>
</dbReference>
<protein>
    <submittedName>
        <fullName evidence="3">Relaxase domain-containing protein</fullName>
    </submittedName>
</protein>
<proteinExistence type="predicted"/>
<dbReference type="CDD" id="cd03364">
    <property type="entry name" value="TOPRIM_DnaG_primases"/>
    <property type="match status" value="1"/>
</dbReference>
<dbReference type="SUPFAM" id="SSF55464">
    <property type="entry name" value="Origin of replication-binding domain, RBD-like"/>
    <property type="match status" value="1"/>
</dbReference>
<dbReference type="PANTHER" id="PTHR30313">
    <property type="entry name" value="DNA PRIMASE"/>
    <property type="match status" value="1"/>
</dbReference>
<dbReference type="EMBL" id="CP097463">
    <property type="protein sequence ID" value="WAX58524.1"/>
    <property type="molecule type" value="Genomic_DNA"/>
</dbReference>
<dbReference type="PANTHER" id="PTHR30313:SF2">
    <property type="entry name" value="DNA PRIMASE"/>
    <property type="match status" value="1"/>
</dbReference>
<dbReference type="NCBIfam" id="NF041492">
    <property type="entry name" value="MobF"/>
    <property type="match status" value="1"/>
</dbReference>
<evidence type="ECO:0000313" key="4">
    <source>
        <dbReference type="Proteomes" id="UP001164693"/>
    </source>
</evidence>
<accession>A0ABY7K0Z5</accession>
<dbReference type="InterPro" id="IPR034151">
    <property type="entry name" value="TOPRIM_DnaG_bac"/>
</dbReference>
<name>A0ABY7K0Z5_9ACTN</name>
<sequence>MLTVGRVGAGTGCKYLTRQVASGADDFAQLSPTQALAYYSDVHAHGESPGRWIGRGLSTLDLAGAVQPAELENLVGQARHPHYDEQLQQRAIALLNDRSLRGPERRAALAAAEKALYLGRQFAIYESAADRAERAVADLGEDADEASRDAVRARVLAEGDRQAVAAYELTFTPVKSVSVLGAVAGEAVWQDVLDAHRAAVDTALEYVQDHAAYSRAGVNGVRQIDTEGLVIAAFEHRMSREQDPNIHTHAIVANRVLCTDGKWRTVDGRAVYAASVGARAVYEQALESELAVRLGVRFSTNERHTIREVDGIPAEVIEHFSKRRAAIEDALNGAVTHERDDSTAHDADGHHEQHRDRVSAGGWRKLARRFTLSTRSDKTGAESTADAIARWQHELSAAGHDPAQIADAALNSAVNAAGRDRRKPRTDAQIVTDAVQVLNQTRAVWTRHHAVLAISRVLPPSADLPYEEHQKHIERLVTRILAESVQVTPPDLLDVGTTLRRASDAENVYTQHADVLYAARSTVAAEQRILAALEDADAPLISAADLAVSIARVPLGDDQDAAVHTALTTGARVSAIVGPAGSGKTYVQRAIAAAWHARPVSDPATDSTDRVAGHASSAGDSSREVLALAPSQIAASVLSESIGARAENVAKWLHEHRKEVKAADEARGRGKPYTPRPDWTLRPGQLVIVDEAGMVTTRELDAILTAVRKADAKLLLVGDDKQLGAIGAGGMFRTVIERTSAPVLSTVRRFRDEHGQLREWECTASLALRNRDLDAIAEYERRGRIHAGPHARMEETSYRAWLTDHLAFQTDQSVGPGGADSQRAGVALLMADTEAAAATLSARARADLVSRGLVEADGVLLADGNRAGVGDLIVTRLNERTLRAEAGEGFVANRDTWRVTKRHRDGSLTIVSVTSIGHRDEERSVEWKLRLPADYVTANVQLAYAGTIHSAQGRTVTTARGLVTEATSAEALYVMMSRGQRSNDVYVVTDDTEREPHQRWPEQHHLSVLARILERDDQPTASVVDVERDLYVEASSLQRLRVIFGDLSTVVRGAAYEQLIAEHAGREAADRAVTDPAWASLVRALGTAQLLGWDSRQLLIQAIAQRELGSAADVAAVLHWRCETITGRWREAAATGHLDGSSGVLLSWSERATGILAAARGDTLTDPVSADAAAALVQVATAMDQRIEALAAQLAGQAAAGQDGGYENGTVPAWVRALGPLPTAAADGRAELRSRREAWLALARTVVAYQDATGYDPAADTGSNRAAAADRDADPDASVPEPGTDVTSPSTDPVGARPPAGDAEARELWTQARRALAEQAMAGTMRAFLPDQLSAWVAEGLRIETRDQPAYVGHDLRALSLRARAQRTRVNRLQREHTVAAGLLNTAERRRWRRNNAAIESLRRGHQQATDRVERGQETLREIERELRTVVGMHQTWQDWEQTTREQRQRARLAAQELGLRGIEPPAEATAVPASEAGPVGAPAAPEIGVQPMSHSAPPAPLGPGVSTTHDLDTGTRVATALPGFPLARPRVTSPRLLAEQYAIQAAAANWFRMQTLDPATQRWSVAYLEQRRLAEAADTARVGYAPSRPGHWTLLVDHLRRLGYSDTAIETAGLATRSRHGQLIDRFRDRVMLPVLDEADRPIGFVGRKPAGDTNPDNPKYLNPTGTPLYDKSRVLYGLDTEAVARLTDGARAIIVEGPMDRLAIQAAIAAVRQADPPHGGLDLVPIATCGTALTDAHLDLLAEHTDLRTVVLGFDPDEAGRKATLAAGHKLTARGVPAAALTVAAPPADADAAAILERHGALDLAATLADPARRDTLLGVLIDDKLDRYDWSSTGTALRDLPIAEHAAYDATRLLADHLREQMLWGQPDTELMQGQLRHIAVRTGADQQQLNAYLVELVVPTSADDLFAEQTDQPAEAAVDRRELAVTVEQDLASDIEAERYGL</sequence>
<gene>
    <name evidence="3" type="ORF">M6B22_07100</name>
</gene>
<feature type="region of interest" description="Disordered" evidence="1">
    <location>
        <begin position="1647"/>
        <end position="1666"/>
    </location>
</feature>
<dbReference type="InterPro" id="IPR027417">
    <property type="entry name" value="P-loop_NTPase"/>
</dbReference>
<dbReference type="InterPro" id="IPR037068">
    <property type="entry name" value="DNA_primase_core_N_sf"/>
</dbReference>
<dbReference type="RefSeq" id="WP_269445062.1">
    <property type="nucleotide sequence ID" value="NZ_CP097463.1"/>
</dbReference>
<dbReference type="Proteomes" id="UP001164693">
    <property type="component" value="Chromosome"/>
</dbReference>
<dbReference type="SMART" id="SM00493">
    <property type="entry name" value="TOPRIM"/>
    <property type="match status" value="1"/>
</dbReference>
<evidence type="ECO:0000259" key="2">
    <source>
        <dbReference type="PROSITE" id="PS50880"/>
    </source>
</evidence>
<dbReference type="Pfam" id="PF08751">
    <property type="entry name" value="TrwC"/>
    <property type="match status" value="1"/>
</dbReference>
<dbReference type="CDD" id="cd17933">
    <property type="entry name" value="DEXSc_RecD-like"/>
    <property type="match status" value="1"/>
</dbReference>
<dbReference type="SUPFAM" id="SSF56731">
    <property type="entry name" value="DNA primase core"/>
    <property type="match status" value="1"/>
</dbReference>
<dbReference type="InterPro" id="IPR050219">
    <property type="entry name" value="DnaG_primase"/>
</dbReference>
<organism evidence="3 4">
    <name type="scientific">Jatrophihabitans cynanchi</name>
    <dbReference type="NCBI Taxonomy" id="2944128"/>
    <lineage>
        <taxon>Bacteria</taxon>
        <taxon>Bacillati</taxon>
        <taxon>Actinomycetota</taxon>
        <taxon>Actinomycetes</taxon>
        <taxon>Jatrophihabitantales</taxon>
        <taxon>Jatrophihabitantaceae</taxon>
        <taxon>Jatrophihabitans</taxon>
    </lineage>
</organism>
<keyword evidence="4" id="KW-1185">Reference proteome</keyword>
<dbReference type="InterPro" id="IPR013264">
    <property type="entry name" value="DNAG_N"/>
</dbReference>
<dbReference type="SUPFAM" id="SSF52540">
    <property type="entry name" value="P-loop containing nucleoside triphosphate hydrolases"/>
    <property type="match status" value="2"/>
</dbReference>
<reference evidence="3" key="1">
    <citation type="submission" date="2022-05" db="EMBL/GenBank/DDBJ databases">
        <title>Jatrophihabitans sp. SB3-54 whole genome sequence.</title>
        <authorList>
            <person name="Suh M.K."/>
            <person name="Eom M.K."/>
            <person name="Kim J.S."/>
            <person name="Kim H.S."/>
            <person name="Do H.E."/>
            <person name="Shin Y.K."/>
            <person name="Lee J.-S."/>
        </authorList>
    </citation>
    <scope>NUCLEOTIDE SEQUENCE</scope>
    <source>
        <strain evidence="3">SB3-54</strain>
    </source>
</reference>
<feature type="compositionally biased region" description="Basic and acidic residues" evidence="1">
    <location>
        <begin position="337"/>
        <end position="358"/>
    </location>
</feature>
<evidence type="ECO:0000313" key="3">
    <source>
        <dbReference type="EMBL" id="WAX58524.1"/>
    </source>
</evidence>
<evidence type="ECO:0000256" key="1">
    <source>
        <dbReference type="SAM" id="MobiDB-lite"/>
    </source>
</evidence>
<feature type="region of interest" description="Disordered" evidence="1">
    <location>
        <begin position="337"/>
        <end position="359"/>
    </location>
</feature>
<feature type="domain" description="Toprim" evidence="2">
    <location>
        <begin position="1692"/>
        <end position="1790"/>
    </location>
</feature>
<dbReference type="InterPro" id="IPR014862">
    <property type="entry name" value="TrwC"/>
</dbReference>
<dbReference type="Gene3D" id="3.40.1360.10">
    <property type="match status" value="1"/>
</dbReference>
<dbReference type="InterPro" id="IPR006171">
    <property type="entry name" value="TOPRIM_dom"/>
</dbReference>
<dbReference type="Pfam" id="PF08275">
    <property type="entry name" value="DNAG_N"/>
    <property type="match status" value="1"/>
</dbReference>
<dbReference type="Pfam" id="PF13604">
    <property type="entry name" value="AAA_30"/>
    <property type="match status" value="1"/>
</dbReference>
<dbReference type="Gene3D" id="3.40.50.300">
    <property type="entry name" value="P-loop containing nucleotide triphosphate hydrolases"/>
    <property type="match status" value="1"/>
</dbReference>
<dbReference type="Gene3D" id="3.90.980.10">
    <property type="entry name" value="DNA primase, catalytic core, N-terminal domain"/>
    <property type="match status" value="1"/>
</dbReference>
<feature type="region of interest" description="Disordered" evidence="1">
    <location>
        <begin position="1254"/>
        <end position="1303"/>
    </location>
</feature>
<dbReference type="Pfam" id="PF13155">
    <property type="entry name" value="Toprim_2"/>
    <property type="match status" value="1"/>
</dbReference>